<accession>A0A6B0YXL6</accession>
<keyword evidence="2" id="KW-1133">Transmembrane helix</keyword>
<proteinExistence type="predicted"/>
<evidence type="ECO:0000256" key="2">
    <source>
        <dbReference type="SAM" id="Phobius"/>
    </source>
</evidence>
<dbReference type="PROSITE" id="PS50853">
    <property type="entry name" value="FN3"/>
    <property type="match status" value="1"/>
</dbReference>
<keyword evidence="2" id="KW-0472">Membrane</keyword>
<keyword evidence="2" id="KW-0812">Transmembrane</keyword>
<comment type="caution">
    <text evidence="4">The sequence shown here is derived from an EMBL/GenBank/DDBJ whole genome shotgun (WGS) entry which is preliminary data.</text>
</comment>
<organism evidence="4">
    <name type="scientific">Caldilineaceae bacterium SB0664_bin_27</name>
    <dbReference type="NCBI Taxonomy" id="2605260"/>
    <lineage>
        <taxon>Bacteria</taxon>
        <taxon>Bacillati</taxon>
        <taxon>Chloroflexota</taxon>
        <taxon>Caldilineae</taxon>
        <taxon>Caldilineales</taxon>
        <taxon>Caldilineaceae</taxon>
    </lineage>
</organism>
<sequence>MREVSRVQMVFRVFIHVILRMCVTMLRLLINKLSLAIFGVLIVVGAIVAAISMAPPQKSVEGQVEQHSMEELTVQFSTAPLPLSLPFLHVSSYDIQWTSVGTGESWTTQGEITISGVTEGTDAVSYTVKGLDPERVYRFRTRGKNLLGAGPWSDWFPSNGLVPGPGPTPTPEPTATPTPTPTPQTETNTVYFNTDDRPTVGESITAQLTLSEDAYTNLGDWQWQISETALSDWTDITGLDTEDTASYTPVSTDVGSFLRVYVTYTDEYGILKRGLSPTIGPVQE</sequence>
<evidence type="ECO:0000259" key="3">
    <source>
        <dbReference type="PROSITE" id="PS50853"/>
    </source>
</evidence>
<name>A0A6B0YXL6_9CHLR</name>
<dbReference type="Gene3D" id="2.60.40.10">
    <property type="entry name" value="Immunoglobulins"/>
    <property type="match status" value="1"/>
</dbReference>
<dbReference type="InterPro" id="IPR036116">
    <property type="entry name" value="FN3_sf"/>
</dbReference>
<evidence type="ECO:0000256" key="1">
    <source>
        <dbReference type="SAM" id="MobiDB-lite"/>
    </source>
</evidence>
<feature type="transmembrane region" description="Helical" evidence="2">
    <location>
        <begin position="36"/>
        <end position="54"/>
    </location>
</feature>
<dbReference type="Gene3D" id="2.60.40.2700">
    <property type="match status" value="1"/>
</dbReference>
<reference evidence="4" key="1">
    <citation type="submission" date="2019-09" db="EMBL/GenBank/DDBJ databases">
        <title>Characterisation of the sponge microbiome using genome-centric metagenomics.</title>
        <authorList>
            <person name="Engelberts J.P."/>
            <person name="Robbins S.J."/>
            <person name="De Goeij J.M."/>
            <person name="Aranda M."/>
            <person name="Bell S.C."/>
            <person name="Webster N.S."/>
        </authorList>
    </citation>
    <scope>NUCLEOTIDE SEQUENCE</scope>
    <source>
        <strain evidence="4">SB0664_bin_27</strain>
    </source>
</reference>
<dbReference type="EMBL" id="VXRG01000150">
    <property type="protein sequence ID" value="MXY95373.1"/>
    <property type="molecule type" value="Genomic_DNA"/>
</dbReference>
<gene>
    <name evidence="4" type="ORF">F4Y42_18180</name>
</gene>
<protein>
    <submittedName>
        <fullName evidence="4">Fibronectin type III domain-containing protein</fullName>
    </submittedName>
</protein>
<feature type="domain" description="Fibronectin type-III" evidence="3">
    <location>
        <begin position="55"/>
        <end position="164"/>
    </location>
</feature>
<dbReference type="CDD" id="cd00063">
    <property type="entry name" value="FN3"/>
    <property type="match status" value="1"/>
</dbReference>
<dbReference type="SUPFAM" id="SSF49265">
    <property type="entry name" value="Fibronectin type III"/>
    <property type="match status" value="1"/>
</dbReference>
<dbReference type="InterPro" id="IPR013783">
    <property type="entry name" value="Ig-like_fold"/>
</dbReference>
<evidence type="ECO:0000313" key="4">
    <source>
        <dbReference type="EMBL" id="MXY95373.1"/>
    </source>
</evidence>
<feature type="region of interest" description="Disordered" evidence="1">
    <location>
        <begin position="159"/>
        <end position="187"/>
    </location>
</feature>
<dbReference type="AlphaFoldDB" id="A0A6B0YXL6"/>
<dbReference type="InterPro" id="IPR003961">
    <property type="entry name" value="FN3_dom"/>
</dbReference>
<feature type="compositionally biased region" description="Pro residues" evidence="1">
    <location>
        <begin position="164"/>
        <end position="182"/>
    </location>
</feature>